<evidence type="ECO:0000256" key="1">
    <source>
        <dbReference type="SAM" id="MobiDB-lite"/>
    </source>
</evidence>
<feature type="region of interest" description="Disordered" evidence="1">
    <location>
        <begin position="15"/>
        <end position="36"/>
    </location>
</feature>
<organism evidence="2">
    <name type="scientific">Amorphochlora amoebiformis</name>
    <dbReference type="NCBI Taxonomy" id="1561963"/>
    <lineage>
        <taxon>Eukaryota</taxon>
        <taxon>Sar</taxon>
        <taxon>Rhizaria</taxon>
        <taxon>Cercozoa</taxon>
        <taxon>Chlorarachniophyceae</taxon>
        <taxon>Amorphochlora</taxon>
    </lineage>
</organism>
<dbReference type="AlphaFoldDB" id="A0A7S0D0K6"/>
<accession>A0A7S0D0K6</accession>
<evidence type="ECO:0000313" key="2">
    <source>
        <dbReference type="EMBL" id="CAD8437678.1"/>
    </source>
</evidence>
<gene>
    <name evidence="2" type="ORF">LAMO00422_LOCUS4567</name>
</gene>
<dbReference type="GO" id="GO:0046921">
    <property type="term" value="F:alpha-(1-&gt;6)-fucosyltransferase activity"/>
    <property type="evidence" value="ECO:0007669"/>
    <property type="project" value="TreeGrafter"/>
</dbReference>
<dbReference type="Gene3D" id="3.40.50.11350">
    <property type="match status" value="1"/>
</dbReference>
<dbReference type="PANTHER" id="PTHR13132:SF29">
    <property type="entry name" value="ALPHA-(1,6)-FUCOSYLTRANSFERASE"/>
    <property type="match status" value="1"/>
</dbReference>
<sequence>MEVPLITTDELGIFRTQPLPQPGESRSEGGRGSQIGGPTLEGSLRFNVLLGPGNPVVVDPKLNYTGGSRLWIRINDGWHGFFSQMTVVLNSLSYAEKNKFIPYVFIGKDTMRHGRNRYFDHSVGPNIWEYFFLPVSPTLPPISPSERERDKFFSWHEERNIHNAPEAIKAYYYGHSFDDQSNRDRFKQNKYDEGFYWHHRSRASHLISKYFRFRKEVWGEANLYFNEHFKGYKVLGVHMRGTDKIERAGGGRIIPAREYAEYANAYLTRYKGSRVFVATESKSLLAEFKGLVSDPGRVRSRMVLRSNSTFKRKGQTLEQNIFLDLKTGSGYRKGLDVVLDVILLSRCDYLVHGASAVSEGAIWFDIRLHNRSVHIQYERSTRQCPPWF</sequence>
<dbReference type="EMBL" id="HBEM01006559">
    <property type="protein sequence ID" value="CAD8437678.1"/>
    <property type="molecule type" value="Transcribed_RNA"/>
</dbReference>
<name>A0A7S0D0K6_9EUKA</name>
<evidence type="ECO:0008006" key="3">
    <source>
        <dbReference type="Google" id="ProtNLM"/>
    </source>
</evidence>
<dbReference type="GO" id="GO:0006487">
    <property type="term" value="P:protein N-linked glycosylation"/>
    <property type="evidence" value="ECO:0007669"/>
    <property type="project" value="TreeGrafter"/>
</dbReference>
<protein>
    <recommendedName>
        <fullName evidence="3">GT23 domain-containing protein</fullName>
    </recommendedName>
</protein>
<dbReference type="PANTHER" id="PTHR13132">
    <property type="entry name" value="ALPHA- 1,6 -FUCOSYLTRANSFERASE"/>
    <property type="match status" value="1"/>
</dbReference>
<proteinExistence type="predicted"/>
<reference evidence="2" key="1">
    <citation type="submission" date="2021-01" db="EMBL/GenBank/DDBJ databases">
        <authorList>
            <person name="Corre E."/>
            <person name="Pelletier E."/>
            <person name="Niang G."/>
            <person name="Scheremetjew M."/>
            <person name="Finn R."/>
            <person name="Kale V."/>
            <person name="Holt S."/>
            <person name="Cochrane G."/>
            <person name="Meng A."/>
            <person name="Brown T."/>
            <person name="Cohen L."/>
        </authorList>
    </citation>
    <scope>NUCLEOTIDE SEQUENCE</scope>
    <source>
        <strain evidence="2">CCMP2058</strain>
    </source>
</reference>